<name>X1CCM9_9ZZZZ</name>
<dbReference type="PANTHER" id="PTHR36966:SF1">
    <property type="entry name" value="REP-ASSOCIATED TYROSINE TRANSPOSASE"/>
    <property type="match status" value="1"/>
</dbReference>
<feature type="non-terminal residue" evidence="1">
    <location>
        <position position="1"/>
    </location>
</feature>
<evidence type="ECO:0000313" key="1">
    <source>
        <dbReference type="EMBL" id="GAH05976.1"/>
    </source>
</evidence>
<gene>
    <name evidence="1" type="ORF">S01H4_63857</name>
</gene>
<sequence>PTNKFRSPSQTIGSIVRGFKSAVTREIKRLDYPFLYSIWQRNYYEHIIRNERELNRIREYIQNNPLRWQFDRENLEGKPDKIEEKFWKGFI</sequence>
<dbReference type="PANTHER" id="PTHR36966">
    <property type="entry name" value="REP-ASSOCIATED TYROSINE TRANSPOSASE"/>
    <property type="match status" value="1"/>
</dbReference>
<dbReference type="InterPro" id="IPR036515">
    <property type="entry name" value="Transposase_17_sf"/>
</dbReference>
<dbReference type="GO" id="GO:0004803">
    <property type="term" value="F:transposase activity"/>
    <property type="evidence" value="ECO:0007669"/>
    <property type="project" value="InterPro"/>
</dbReference>
<dbReference type="GO" id="GO:0006313">
    <property type="term" value="P:DNA transposition"/>
    <property type="evidence" value="ECO:0007669"/>
    <property type="project" value="InterPro"/>
</dbReference>
<dbReference type="InterPro" id="IPR052715">
    <property type="entry name" value="RAYT_transposase"/>
</dbReference>
<comment type="caution">
    <text evidence="1">The sequence shown here is derived from an EMBL/GenBank/DDBJ whole genome shotgun (WGS) entry which is preliminary data.</text>
</comment>
<proteinExistence type="predicted"/>
<reference evidence="1" key="1">
    <citation type="journal article" date="2014" name="Front. Microbiol.">
        <title>High frequency of phylogenetically diverse reductive dehalogenase-homologous genes in deep subseafloor sedimentary metagenomes.</title>
        <authorList>
            <person name="Kawai M."/>
            <person name="Futagami T."/>
            <person name="Toyoda A."/>
            <person name="Takaki Y."/>
            <person name="Nishi S."/>
            <person name="Hori S."/>
            <person name="Arai W."/>
            <person name="Tsubouchi T."/>
            <person name="Morono Y."/>
            <person name="Uchiyama I."/>
            <person name="Ito T."/>
            <person name="Fujiyama A."/>
            <person name="Inagaki F."/>
            <person name="Takami H."/>
        </authorList>
    </citation>
    <scope>NUCLEOTIDE SEQUENCE</scope>
    <source>
        <strain evidence="1">Expedition CK06-06</strain>
    </source>
</reference>
<protein>
    <submittedName>
        <fullName evidence="1">Uncharacterized protein</fullName>
    </submittedName>
</protein>
<dbReference type="SUPFAM" id="SSF143422">
    <property type="entry name" value="Transposase IS200-like"/>
    <property type="match status" value="1"/>
</dbReference>
<accession>X1CCM9</accession>
<dbReference type="EMBL" id="BART01038540">
    <property type="protein sequence ID" value="GAH05976.1"/>
    <property type="molecule type" value="Genomic_DNA"/>
</dbReference>
<dbReference type="GO" id="GO:0043565">
    <property type="term" value="F:sequence-specific DNA binding"/>
    <property type="evidence" value="ECO:0007669"/>
    <property type="project" value="TreeGrafter"/>
</dbReference>
<organism evidence="1">
    <name type="scientific">marine sediment metagenome</name>
    <dbReference type="NCBI Taxonomy" id="412755"/>
    <lineage>
        <taxon>unclassified sequences</taxon>
        <taxon>metagenomes</taxon>
        <taxon>ecological metagenomes</taxon>
    </lineage>
</organism>
<dbReference type="Gene3D" id="3.30.70.1290">
    <property type="entry name" value="Transposase IS200-like"/>
    <property type="match status" value="1"/>
</dbReference>
<dbReference type="AlphaFoldDB" id="X1CCM9"/>